<proteinExistence type="predicted"/>
<sequence length="130" mass="14000">MHPVSDLQIEYSLISRGIEDGILEPCRSLGIGTAAYGVLSRGLISEHWRPGPGSNDLRTVSPRFQGENVAHNLSLVDALRKVADRKGARSVQLAIAWVAAQGIDFVPLVGARRREQLAEALGALTFTLDA</sequence>
<evidence type="ECO:0000313" key="4">
    <source>
        <dbReference type="Proteomes" id="UP000004980"/>
    </source>
</evidence>
<comment type="caution">
    <text evidence="3">The sequence shown here is derived from an EMBL/GenBank/DDBJ whole genome shotgun (WGS) entry which is preliminary data.</text>
</comment>
<dbReference type="EMBL" id="AKAU01000213">
    <property type="protein sequence ID" value="EIM96035.1"/>
    <property type="molecule type" value="Genomic_DNA"/>
</dbReference>
<dbReference type="Pfam" id="PF00248">
    <property type="entry name" value="Aldo_ket_red"/>
    <property type="match status" value="1"/>
</dbReference>
<dbReference type="InterPro" id="IPR023210">
    <property type="entry name" value="NADP_OxRdtase_dom"/>
</dbReference>
<keyword evidence="1" id="KW-0560">Oxidoreductase</keyword>
<feature type="domain" description="NADP-dependent oxidoreductase" evidence="2">
    <location>
        <begin position="3"/>
        <end position="129"/>
    </location>
</feature>
<dbReference type="SUPFAM" id="SSF51430">
    <property type="entry name" value="NAD(P)-linked oxidoreductase"/>
    <property type="match status" value="1"/>
</dbReference>
<evidence type="ECO:0000313" key="3">
    <source>
        <dbReference type="EMBL" id="EIM96035.1"/>
    </source>
</evidence>
<dbReference type="InterPro" id="IPR036812">
    <property type="entry name" value="NAD(P)_OxRdtase_dom_sf"/>
</dbReference>
<reference evidence="3 4" key="1">
    <citation type="journal article" date="2012" name="J. Bacteriol.">
        <title>Draft Genome Sequence of the Soil Bacterium Burkholderia terrae Strain BS001, Which Interacts with Fungal Surface Structures.</title>
        <authorList>
            <person name="Nazir R."/>
            <person name="Hansen M.A."/>
            <person name="Sorensen S."/>
            <person name="van Elsas J.D."/>
        </authorList>
    </citation>
    <scope>NUCLEOTIDE SEQUENCE [LARGE SCALE GENOMIC DNA]</scope>
    <source>
        <strain evidence="3 4">BS001</strain>
    </source>
</reference>
<dbReference type="PANTHER" id="PTHR43625:SF40">
    <property type="entry name" value="ALDO-KETO REDUCTASE YAKC [NADP(+)]"/>
    <property type="match status" value="1"/>
</dbReference>
<keyword evidence="4" id="KW-1185">Reference proteome</keyword>
<accession>A0ABN0FBF8</accession>
<evidence type="ECO:0000256" key="1">
    <source>
        <dbReference type="ARBA" id="ARBA00023002"/>
    </source>
</evidence>
<evidence type="ECO:0000259" key="2">
    <source>
        <dbReference type="Pfam" id="PF00248"/>
    </source>
</evidence>
<dbReference type="PANTHER" id="PTHR43625">
    <property type="entry name" value="AFLATOXIN B1 ALDEHYDE REDUCTASE"/>
    <property type="match status" value="1"/>
</dbReference>
<dbReference type="Gene3D" id="3.20.20.100">
    <property type="entry name" value="NADP-dependent oxidoreductase domain"/>
    <property type="match status" value="1"/>
</dbReference>
<gene>
    <name evidence="3" type="ORF">WQE_36505</name>
</gene>
<dbReference type="Proteomes" id="UP000004980">
    <property type="component" value="Unassembled WGS sequence"/>
</dbReference>
<organism evidence="3 4">
    <name type="scientific">Paraburkholderia hospita</name>
    <dbReference type="NCBI Taxonomy" id="169430"/>
    <lineage>
        <taxon>Bacteria</taxon>
        <taxon>Pseudomonadati</taxon>
        <taxon>Pseudomonadota</taxon>
        <taxon>Betaproteobacteria</taxon>
        <taxon>Burkholderiales</taxon>
        <taxon>Burkholderiaceae</taxon>
        <taxon>Paraburkholderia</taxon>
    </lineage>
</organism>
<name>A0ABN0FBF8_9BURK</name>
<dbReference type="InterPro" id="IPR050791">
    <property type="entry name" value="Aldo-Keto_reductase"/>
</dbReference>
<protein>
    <submittedName>
        <fullName evidence="3">Aldo/keto reductase</fullName>
    </submittedName>
</protein>